<dbReference type="SUPFAM" id="SSF56496">
    <property type="entry name" value="Fibrinogen C-terminal domain-like"/>
    <property type="match status" value="1"/>
</dbReference>
<feature type="disulfide bond" evidence="9">
    <location>
        <begin position="205"/>
        <end position="266"/>
    </location>
</feature>
<feature type="domain" description="SRCR" evidence="10">
    <location>
        <begin position="698"/>
        <end position="776"/>
    </location>
</feature>
<dbReference type="PANTHER" id="PTHR48071">
    <property type="entry name" value="SRCR DOMAIN-CONTAINING PROTEIN"/>
    <property type="match status" value="1"/>
</dbReference>
<dbReference type="InterPro" id="IPR014716">
    <property type="entry name" value="Fibrinogen_a/b/g_C_1"/>
</dbReference>
<dbReference type="FunFam" id="3.10.250.10:FF:000006">
    <property type="entry name" value="neurotrypsin isoform X2"/>
    <property type="match status" value="1"/>
</dbReference>
<keyword evidence="13" id="KW-1185">Reference proteome</keyword>
<feature type="domain" description="Fibrinogen C-terminal" evidence="11">
    <location>
        <begin position="1"/>
        <end position="87"/>
    </location>
</feature>
<feature type="domain" description="SRCR" evidence="10">
    <location>
        <begin position="167"/>
        <end position="267"/>
    </location>
</feature>
<feature type="disulfide bond" evidence="9">
    <location>
        <begin position="406"/>
        <end position="470"/>
    </location>
</feature>
<protein>
    <submittedName>
        <fullName evidence="12">Putative deleted in malignant brain tumors 1 protein</fullName>
    </submittedName>
</protein>
<comment type="caution">
    <text evidence="9">Lacks conserved residue(s) required for the propagation of feature annotation.</text>
</comment>
<dbReference type="InterPro" id="IPR001190">
    <property type="entry name" value="SRCR"/>
</dbReference>
<feature type="disulfide bond" evidence="9">
    <location>
        <begin position="564"/>
        <end position="628"/>
    </location>
</feature>
<feature type="disulfide bond" evidence="9">
    <location>
        <begin position="577"/>
        <end position="638"/>
    </location>
</feature>
<dbReference type="EMBL" id="MRZV01000794">
    <property type="protein sequence ID" value="PIK44174.1"/>
    <property type="molecule type" value="Genomic_DNA"/>
</dbReference>
<dbReference type="InterPro" id="IPR036772">
    <property type="entry name" value="SRCR-like_dom_sf"/>
</dbReference>
<gene>
    <name evidence="12" type="ORF">BSL78_18978</name>
</gene>
<dbReference type="PROSITE" id="PS50287">
    <property type="entry name" value="SRCR_2"/>
    <property type="match status" value="9"/>
</dbReference>
<feature type="disulfide bond" evidence="9">
    <location>
        <begin position="714"/>
        <end position="775"/>
    </location>
</feature>
<dbReference type="Proteomes" id="UP000230750">
    <property type="component" value="Unassembled WGS sequence"/>
</dbReference>
<feature type="disulfide bond" evidence="9">
    <location>
        <begin position="192"/>
        <end position="256"/>
    </location>
</feature>
<dbReference type="FunFam" id="3.10.250.10:FF:000016">
    <property type="entry name" value="Scavenger receptor cysteine-rich protein type 12"/>
    <property type="match status" value="1"/>
</dbReference>
<feature type="disulfide bond" evidence="9">
    <location>
        <begin position="299"/>
        <end position="363"/>
    </location>
</feature>
<proteinExistence type="predicted"/>
<feature type="disulfide bond" evidence="9">
    <location>
        <begin position="450"/>
        <end position="460"/>
    </location>
</feature>
<evidence type="ECO:0000256" key="8">
    <source>
        <dbReference type="ARBA" id="ARBA00023180"/>
    </source>
</evidence>
<evidence type="ECO:0000256" key="5">
    <source>
        <dbReference type="ARBA" id="ARBA00022989"/>
    </source>
</evidence>
<keyword evidence="5" id="KW-1133">Transmembrane helix</keyword>
<feature type="disulfide bond" evidence="9">
    <location>
        <begin position="816"/>
        <end position="877"/>
    </location>
</feature>
<evidence type="ECO:0000256" key="3">
    <source>
        <dbReference type="ARBA" id="ARBA00022729"/>
    </source>
</evidence>
<comment type="subcellular location">
    <subcellularLocation>
        <location evidence="1">Membrane</location>
        <topology evidence="1">Single-pass membrane protein</topology>
    </subcellularLocation>
</comment>
<feature type="disulfide bond" evidence="9">
    <location>
        <begin position="803"/>
        <end position="867"/>
    </location>
</feature>
<keyword evidence="2" id="KW-0812">Transmembrane</keyword>
<evidence type="ECO:0000259" key="10">
    <source>
        <dbReference type="PROSITE" id="PS50287"/>
    </source>
</evidence>
<keyword evidence="3" id="KW-0732">Signal</keyword>
<evidence type="ECO:0000256" key="1">
    <source>
        <dbReference type="ARBA" id="ARBA00004167"/>
    </source>
</evidence>
<reference evidence="12 13" key="1">
    <citation type="journal article" date="2017" name="PLoS Biol.">
        <title>The sea cucumber genome provides insights into morphological evolution and visceral regeneration.</title>
        <authorList>
            <person name="Zhang X."/>
            <person name="Sun L."/>
            <person name="Yuan J."/>
            <person name="Sun Y."/>
            <person name="Gao Y."/>
            <person name="Zhang L."/>
            <person name="Li S."/>
            <person name="Dai H."/>
            <person name="Hamel J.F."/>
            <person name="Liu C."/>
            <person name="Yu Y."/>
            <person name="Liu S."/>
            <person name="Lin W."/>
            <person name="Guo K."/>
            <person name="Jin S."/>
            <person name="Xu P."/>
            <person name="Storey K.B."/>
            <person name="Huan P."/>
            <person name="Zhang T."/>
            <person name="Zhou Y."/>
            <person name="Zhang J."/>
            <person name="Lin C."/>
            <person name="Li X."/>
            <person name="Xing L."/>
            <person name="Huo D."/>
            <person name="Sun M."/>
            <person name="Wang L."/>
            <person name="Mercier A."/>
            <person name="Li F."/>
            <person name="Yang H."/>
            <person name="Xiang J."/>
        </authorList>
    </citation>
    <scope>NUCLEOTIDE SEQUENCE [LARGE SCALE GENOMIC DNA]</scope>
    <source>
        <strain evidence="12">Shaxun</strain>
        <tissue evidence="12">Muscle</tissue>
    </source>
</reference>
<organism evidence="12 13">
    <name type="scientific">Stichopus japonicus</name>
    <name type="common">Sea cucumber</name>
    <dbReference type="NCBI Taxonomy" id="307972"/>
    <lineage>
        <taxon>Eukaryota</taxon>
        <taxon>Metazoa</taxon>
        <taxon>Echinodermata</taxon>
        <taxon>Eleutherozoa</taxon>
        <taxon>Echinozoa</taxon>
        <taxon>Holothuroidea</taxon>
        <taxon>Aspidochirotacea</taxon>
        <taxon>Aspidochirotida</taxon>
        <taxon>Stichopodidae</taxon>
        <taxon>Apostichopus</taxon>
    </lineage>
</organism>
<evidence type="ECO:0000256" key="6">
    <source>
        <dbReference type="ARBA" id="ARBA00023136"/>
    </source>
</evidence>
<feature type="domain" description="SRCR" evidence="10">
    <location>
        <begin position="97"/>
        <end position="142"/>
    </location>
</feature>
<accession>A0A2G8K857</accession>
<feature type="disulfide bond" evidence="9">
    <location>
        <begin position="745"/>
        <end position="755"/>
    </location>
</feature>
<feature type="disulfide bond" evidence="9">
    <location>
        <begin position="419"/>
        <end position="480"/>
    </location>
</feature>
<evidence type="ECO:0000313" key="12">
    <source>
        <dbReference type="EMBL" id="PIK44174.1"/>
    </source>
</evidence>
<dbReference type="SMART" id="SM00186">
    <property type="entry name" value="FBG"/>
    <property type="match status" value="1"/>
</dbReference>
<feature type="disulfide bond" evidence="9">
    <location>
        <begin position="343"/>
        <end position="353"/>
    </location>
</feature>
<dbReference type="AlphaFoldDB" id="A0A2G8K857"/>
<dbReference type="PRINTS" id="PR00258">
    <property type="entry name" value="SPERACTRCPTR"/>
</dbReference>
<dbReference type="FunFam" id="3.10.250.10:FF:000011">
    <property type="entry name" value="Scavenger receptor class A member 5"/>
    <property type="match status" value="5"/>
</dbReference>
<dbReference type="SMART" id="SM00202">
    <property type="entry name" value="SR"/>
    <property type="match status" value="8"/>
</dbReference>
<feature type="disulfide bond" evidence="9">
    <location>
        <begin position="847"/>
        <end position="857"/>
    </location>
</feature>
<evidence type="ECO:0000256" key="2">
    <source>
        <dbReference type="ARBA" id="ARBA00022692"/>
    </source>
</evidence>
<feature type="domain" description="SRCR" evidence="10">
    <location>
        <begin position="381"/>
        <end position="481"/>
    </location>
</feature>
<feature type="disulfide bond" evidence="9">
    <location>
        <begin position="949"/>
        <end position="959"/>
    </location>
</feature>
<dbReference type="Gene3D" id="3.10.250.10">
    <property type="entry name" value="SRCR-like domain"/>
    <property type="match status" value="9"/>
</dbReference>
<evidence type="ECO:0000256" key="4">
    <source>
        <dbReference type="ARBA" id="ARBA00022737"/>
    </source>
</evidence>
<feature type="disulfide bond" evidence="9">
    <location>
        <begin position="701"/>
        <end position="765"/>
    </location>
</feature>
<dbReference type="PANTHER" id="PTHR48071:SF28">
    <property type="entry name" value="SRCR DOMAIN-CONTAINING PROTEIN"/>
    <property type="match status" value="1"/>
</dbReference>
<feature type="disulfide bond" evidence="9">
    <location>
        <begin position="236"/>
        <end position="246"/>
    </location>
</feature>
<sequence length="976" mass="107201">MHSFVRFQVLERRLDGSVGFNRDWYDYKNGFGFYGSEFWLGLDKIAYLTNQRNYQLRVDLYTESNITYKLHYDYFMITDEWGNYTLSTIELHTSNQIRLVNGTTHMEGRVEIYHNGQWGTVCGNNWDDNDASVACRQLGYSDTGEQQMYRTVIALYMLFSKYHDNTVRLAMGECPHVGRVEVYHNAQWGTICDDEWDDHDASVVCRQLGYGDVGTANGRASFGSGVGPIWLDNIACNGSENNIENCTSNQWGQHNCGHSEDAGVICGTVRLVGVRLVGGTFAQEGRVEVYHNGHWGTICDDGWDEKDASVVCRQLGYSNIGSARNSAAFGTGTGQIWLDDVSCSGSEIRIEDCPNNGWGQHNCEHGDDAGVHCGSVIIITVRLVGGTFAQEGRVEVHHNGHWGTICDDGWDDKDATVVCRQLGYSNIGSARNSAAVGTGTGQIWLDDVSCSGSEIRIEDCQNNGWGQHNCEHGDDAGVHCGSVRLVGGTFSHEGRVEFTTKVSGVQICEDGWDDNDASVICRQLGYSNKGFSSGSATFVRLVGGTIPQEGRVEVYHDGQWGTICDDEWDDNDALVICRQLGYEGIGVGWQSAKFGEGLDPIWLDDVACSGSEQLIEECGSNEWGEQNCGHGEDAAVSCVTGVIRGLKSFHAILYFCINLLNNTVTMSSLVLYSNCCTTGWRNTSPRRPSRSLSRRSVGTICDDGWDDNDASVICRQLGYEEVGTGWQSAKFGRGSDPIWLDDIACSGSELKIENCASIAWGEHNCGHHEDASVHCGTVRLVGGAFPQEGRIELYHDDRWGTICEHEWDDNDASVICRQLGYSDIGISRDNATFGAGSGQIWLDEMSCSGLESNIHHCDRLEWGNHNCGHDEDAGVSCNTLRLVGGNLVVEGRVEVYHEGQWGTICDDGWDDNDASVICRQLGYNNKGFSSGSATFGEGSGQIWLDEISCSGLEINIHNCNSSDWGIMTAATTKMLE</sequence>
<dbReference type="PROSITE" id="PS51406">
    <property type="entry name" value="FIBRINOGEN_C_2"/>
    <property type="match status" value="1"/>
</dbReference>
<name>A0A2G8K857_STIJA</name>
<keyword evidence="6" id="KW-0472">Membrane</keyword>
<feature type="domain" description="SRCR" evidence="10">
    <location>
        <begin position="778"/>
        <end position="878"/>
    </location>
</feature>
<dbReference type="SUPFAM" id="SSF56487">
    <property type="entry name" value="SRCR-like"/>
    <property type="match status" value="8"/>
</dbReference>
<evidence type="ECO:0000313" key="13">
    <source>
        <dbReference type="Proteomes" id="UP000230750"/>
    </source>
</evidence>
<dbReference type="InterPro" id="IPR002181">
    <property type="entry name" value="Fibrinogen_a/b/g_C_dom"/>
</dbReference>
<dbReference type="OrthoDB" id="536948at2759"/>
<feature type="disulfide bond" evidence="9">
    <location>
        <begin position="312"/>
        <end position="373"/>
    </location>
</feature>
<dbReference type="STRING" id="307972.A0A2G8K857"/>
<feature type="domain" description="SRCR" evidence="10">
    <location>
        <begin position="880"/>
        <end position="976"/>
    </location>
</feature>
<feature type="domain" description="SRCR" evidence="10">
    <location>
        <begin position="274"/>
        <end position="374"/>
    </location>
</feature>
<dbReference type="PROSITE" id="PS00420">
    <property type="entry name" value="SRCR_1"/>
    <property type="match status" value="6"/>
</dbReference>
<dbReference type="FunFam" id="3.10.250.10:FF:000001">
    <property type="entry name" value="Lysyl oxidase 4 isoform X1"/>
    <property type="match status" value="1"/>
</dbReference>
<feature type="domain" description="SRCR" evidence="10">
    <location>
        <begin position="483"/>
        <end position="528"/>
    </location>
</feature>
<dbReference type="InterPro" id="IPR036056">
    <property type="entry name" value="Fibrinogen-like_C"/>
</dbReference>
<keyword evidence="4" id="KW-0677">Repeat</keyword>
<evidence type="ECO:0000259" key="11">
    <source>
        <dbReference type="PROSITE" id="PS51406"/>
    </source>
</evidence>
<keyword evidence="8" id="KW-0325">Glycoprotein</keyword>
<evidence type="ECO:0000256" key="7">
    <source>
        <dbReference type="ARBA" id="ARBA00023157"/>
    </source>
</evidence>
<feature type="disulfide bond" evidence="9">
    <location>
        <begin position="608"/>
        <end position="618"/>
    </location>
</feature>
<dbReference type="Pfam" id="PF00147">
    <property type="entry name" value="Fibrinogen_C"/>
    <property type="match status" value="1"/>
</dbReference>
<feature type="domain" description="SRCR" evidence="10">
    <location>
        <begin position="539"/>
        <end position="639"/>
    </location>
</feature>
<keyword evidence="7 9" id="KW-1015">Disulfide bond</keyword>
<evidence type="ECO:0000256" key="9">
    <source>
        <dbReference type="PROSITE-ProRule" id="PRU00196"/>
    </source>
</evidence>
<dbReference type="GO" id="GO:0016020">
    <property type="term" value="C:membrane"/>
    <property type="evidence" value="ECO:0007669"/>
    <property type="project" value="UniProtKB-SubCell"/>
</dbReference>
<dbReference type="Gene3D" id="3.90.215.10">
    <property type="entry name" value="Gamma Fibrinogen, chain A, domain 1"/>
    <property type="match status" value="1"/>
</dbReference>
<comment type="caution">
    <text evidence="12">The sequence shown here is derived from an EMBL/GenBank/DDBJ whole genome shotgun (WGS) entry which is preliminary data.</text>
</comment>
<dbReference type="Pfam" id="PF00530">
    <property type="entry name" value="SRCR"/>
    <property type="match status" value="8"/>
</dbReference>